<evidence type="ECO:0000256" key="2">
    <source>
        <dbReference type="SAM" id="Coils"/>
    </source>
</evidence>
<dbReference type="InParanoid" id="A0A6P8IPZ6"/>
<dbReference type="SMART" id="SM00755">
    <property type="entry name" value="Grip"/>
    <property type="match status" value="1"/>
</dbReference>
<gene>
    <name evidence="6" type="primary">LOC116303532</name>
</gene>
<feature type="coiled-coil region" evidence="2">
    <location>
        <begin position="109"/>
        <end position="168"/>
    </location>
</feature>
<dbReference type="GO" id="GO:0005794">
    <property type="term" value="C:Golgi apparatus"/>
    <property type="evidence" value="ECO:0007669"/>
    <property type="project" value="TreeGrafter"/>
</dbReference>
<feature type="region of interest" description="Disordered" evidence="3">
    <location>
        <begin position="65"/>
        <end position="104"/>
    </location>
</feature>
<name>A0A6P8IPZ6_ACTTE</name>
<evidence type="ECO:0000256" key="1">
    <source>
        <dbReference type="ARBA" id="ARBA00023054"/>
    </source>
</evidence>
<accession>A0A6P8IPZ6</accession>
<feature type="region of interest" description="Disordered" evidence="3">
    <location>
        <begin position="746"/>
        <end position="768"/>
    </location>
</feature>
<feature type="compositionally biased region" description="Polar residues" evidence="3">
    <location>
        <begin position="87"/>
        <end position="104"/>
    </location>
</feature>
<dbReference type="PANTHER" id="PTHR23157">
    <property type="entry name" value="GRIP AND COILED-COIL DOMAIN-CONTAINING PROTEIN 1"/>
    <property type="match status" value="1"/>
</dbReference>
<organism evidence="5 6">
    <name type="scientific">Actinia tenebrosa</name>
    <name type="common">Australian red waratah sea anemone</name>
    <dbReference type="NCBI Taxonomy" id="6105"/>
    <lineage>
        <taxon>Eukaryota</taxon>
        <taxon>Metazoa</taxon>
        <taxon>Cnidaria</taxon>
        <taxon>Anthozoa</taxon>
        <taxon>Hexacorallia</taxon>
        <taxon>Actiniaria</taxon>
        <taxon>Actiniidae</taxon>
        <taxon>Actinia</taxon>
    </lineage>
</organism>
<feature type="coiled-coil region" evidence="2">
    <location>
        <begin position="204"/>
        <end position="566"/>
    </location>
</feature>
<dbReference type="InterPro" id="IPR000237">
    <property type="entry name" value="GRIP_dom"/>
</dbReference>
<evidence type="ECO:0000313" key="5">
    <source>
        <dbReference type="Proteomes" id="UP000515163"/>
    </source>
</evidence>
<evidence type="ECO:0000256" key="3">
    <source>
        <dbReference type="SAM" id="MobiDB-lite"/>
    </source>
</evidence>
<dbReference type="Gene3D" id="1.10.220.60">
    <property type="entry name" value="GRIP domain"/>
    <property type="match status" value="1"/>
</dbReference>
<dbReference type="KEGG" id="aten:116303532"/>
<evidence type="ECO:0000313" key="6">
    <source>
        <dbReference type="RefSeq" id="XP_031568952.1"/>
    </source>
</evidence>
<keyword evidence="5" id="KW-1185">Reference proteome</keyword>
<proteinExistence type="predicted"/>
<dbReference type="Pfam" id="PF01465">
    <property type="entry name" value="GRIP"/>
    <property type="match status" value="1"/>
</dbReference>
<feature type="compositionally biased region" description="Low complexity" evidence="3">
    <location>
        <begin position="752"/>
        <end position="763"/>
    </location>
</feature>
<sequence>MFAKLKQKIAEEETSSDGTTSQPQSPQTRRSRTSKPKINGWSENKWEKRRLSTASLYESKESVFSELSSTPGYGRRRTSFSSRASSVTPTWAPSPCDSSNASVGSGASREEILAMLAEKTEQVARLEGKIQGMASLIKETNRTKDMLEEKLEKQQKESSRKLQDLDEEFEQRIIKIKSDHEKALKQKSQFIQYQTDATRKAAEILEKSKQLDELDQEYAKQKAELGSLQDRLDDLARERTKYEAREKQLQTKVTSIEKENTSLRDELNQTVSELTQKSLQLSRTEKSMEDTQSELASLRQSYTFYKNQTTTELHEKQVKIENIEERNGDLERRLQDCKLSGNDKYGALERERQTLEERLSEARKQLSESRAASNDRINTLGSLVSTLNERLERKETALTECKRMHEIETASLKDKISNLEERLASSSHLLQDKASESERMQALIQKNEQLERDLERARQNMNCTSKSADEQISNMESEINRLEDLRIQEHEEVQKKMGRLNEIEKEYSVRVDQYKQRIADLEEEKEQLQGELDSQTEELQQVSLCLEDAMTRTNELKSQIANFEQNLKDKDGMLNCVRDSKGEPSDIQYGSISSVDAVNALRKDLDSTRLRCKKSEDALLEREKTILQLRNKLKDKEDVMNRLSTRLKQYEENNRFVKNDRIYASDARDSHKVIAALRQQIKEMQRQSTEREMLQLDENELKELRQDSLRQEKELQEKEKKIKLLQSKLAELKKAFQRELKLPLPEEESGISVTPETPPSESTSRSEKERMEYLDMNFKYLKHVIFKFMCSDNKQSRQLLNVIAHMLNFTSKEQKCVQDAFEWKLPID</sequence>
<evidence type="ECO:0000259" key="4">
    <source>
        <dbReference type="PROSITE" id="PS50913"/>
    </source>
</evidence>
<dbReference type="FunCoup" id="A0A6P8IPZ6">
    <property type="interactions" value="2338"/>
</dbReference>
<dbReference type="RefSeq" id="XP_031568952.1">
    <property type="nucleotide sequence ID" value="XM_031713092.1"/>
</dbReference>
<dbReference type="AlphaFoldDB" id="A0A6P8IPZ6"/>
<feature type="compositionally biased region" description="Polar residues" evidence="3">
    <location>
        <begin position="16"/>
        <end position="28"/>
    </location>
</feature>
<dbReference type="PROSITE" id="PS50913">
    <property type="entry name" value="GRIP"/>
    <property type="match status" value="1"/>
</dbReference>
<keyword evidence="1 2" id="KW-0175">Coiled coil</keyword>
<dbReference type="Proteomes" id="UP000515163">
    <property type="component" value="Unplaced"/>
</dbReference>
<protein>
    <submittedName>
        <fullName evidence="6">Golgin subfamily A member 1-like isoform X1</fullName>
    </submittedName>
</protein>
<dbReference type="OrthoDB" id="5848685at2759"/>
<feature type="region of interest" description="Disordered" evidence="3">
    <location>
        <begin position="1"/>
        <end position="45"/>
    </location>
</feature>
<feature type="coiled-coil region" evidence="2">
    <location>
        <begin position="598"/>
        <end position="742"/>
    </location>
</feature>
<reference evidence="6" key="1">
    <citation type="submission" date="2025-08" db="UniProtKB">
        <authorList>
            <consortium name="RefSeq"/>
        </authorList>
    </citation>
    <scope>IDENTIFICATION</scope>
    <source>
        <tissue evidence="6">Tentacle</tissue>
    </source>
</reference>
<dbReference type="GeneID" id="116303532"/>
<dbReference type="PANTHER" id="PTHR23157:SF24">
    <property type="entry name" value="GOLGIN SUBFAMILY A MEMBER 1"/>
    <property type="match status" value="1"/>
</dbReference>
<dbReference type="InterPro" id="IPR051952">
    <property type="entry name" value="Golgi-autophagy_related"/>
</dbReference>
<feature type="domain" description="GRIP" evidence="4">
    <location>
        <begin position="771"/>
        <end position="820"/>
    </location>
</feature>